<comment type="caution">
    <text evidence="8">The sequence shown here is derived from an EMBL/GenBank/DDBJ whole genome shotgun (WGS) entry which is preliminary data.</text>
</comment>
<dbReference type="CDD" id="cd07422">
    <property type="entry name" value="MPP_ApaH"/>
    <property type="match status" value="1"/>
</dbReference>
<dbReference type="AlphaFoldDB" id="A0A3N4URS8"/>
<reference evidence="8 9" key="1">
    <citation type="submission" date="2018-11" db="EMBL/GenBank/DDBJ databases">
        <title>Genomic Encyclopedia of Type Strains, Phase IV (KMG-IV): sequencing the most valuable type-strain genomes for metagenomic binning, comparative biology and taxonomic classification.</title>
        <authorList>
            <person name="Goeker M."/>
        </authorList>
    </citation>
    <scope>NUCLEOTIDE SEQUENCE [LARGE SCALE GENOMIC DNA]</scope>
    <source>
        <strain evidence="8 9">DSM 101684</strain>
    </source>
</reference>
<evidence type="ECO:0000256" key="4">
    <source>
        <dbReference type="ARBA" id="ARBA00049417"/>
    </source>
</evidence>
<gene>
    <name evidence="5" type="primary">apaH</name>
    <name evidence="8" type="ORF">EDC62_0450</name>
</gene>
<dbReference type="HAMAP" id="MF_00199">
    <property type="entry name" value="ApaH"/>
    <property type="match status" value="1"/>
</dbReference>
<dbReference type="PANTHER" id="PTHR40942">
    <property type="match status" value="1"/>
</dbReference>
<dbReference type="PANTHER" id="PTHR40942:SF4">
    <property type="entry name" value="CYTOCHROME C5"/>
    <property type="match status" value="1"/>
</dbReference>
<dbReference type="Pfam" id="PF00149">
    <property type="entry name" value="Metallophos"/>
    <property type="match status" value="1"/>
</dbReference>
<dbReference type="SUPFAM" id="SSF56300">
    <property type="entry name" value="Metallo-dependent phosphatases"/>
    <property type="match status" value="1"/>
</dbReference>
<accession>A0A3N4URS8</accession>
<evidence type="ECO:0000256" key="1">
    <source>
        <dbReference type="ARBA" id="ARBA00003413"/>
    </source>
</evidence>
<feature type="domain" description="Calcineurin-like phosphoesterase" evidence="7">
    <location>
        <begin position="3"/>
        <end position="120"/>
    </location>
</feature>
<organism evidence="8 9">
    <name type="scientific">Tibeticola sediminis</name>
    <dbReference type="NCBI Taxonomy" id="1917811"/>
    <lineage>
        <taxon>Bacteria</taxon>
        <taxon>Pseudomonadati</taxon>
        <taxon>Pseudomonadota</taxon>
        <taxon>Betaproteobacteria</taxon>
        <taxon>Burkholderiales</taxon>
        <taxon>Comamonadaceae</taxon>
        <taxon>Tibeticola</taxon>
    </lineage>
</organism>
<dbReference type="GO" id="GO:0008803">
    <property type="term" value="F:bis(5'-nucleosyl)-tetraphosphatase (symmetrical) activity"/>
    <property type="evidence" value="ECO:0007669"/>
    <property type="project" value="UniProtKB-UniRule"/>
</dbReference>
<comment type="catalytic activity">
    <reaction evidence="4 5">
        <text>P(1),P(4)-bis(5'-adenosyl) tetraphosphate + H2O = 2 ADP + 2 H(+)</text>
        <dbReference type="Rhea" id="RHEA:24252"/>
        <dbReference type="ChEBI" id="CHEBI:15377"/>
        <dbReference type="ChEBI" id="CHEBI:15378"/>
        <dbReference type="ChEBI" id="CHEBI:58141"/>
        <dbReference type="ChEBI" id="CHEBI:456216"/>
        <dbReference type="EC" id="3.6.1.41"/>
    </reaction>
</comment>
<dbReference type="EC" id="3.6.1.41" evidence="5"/>
<dbReference type="InterPro" id="IPR029052">
    <property type="entry name" value="Metallo-depent_PP-like"/>
</dbReference>
<dbReference type="Proteomes" id="UP000272193">
    <property type="component" value="Unassembled WGS sequence"/>
</dbReference>
<evidence type="ECO:0000256" key="6">
    <source>
        <dbReference type="SAM" id="MobiDB-lite"/>
    </source>
</evidence>
<keyword evidence="9" id="KW-1185">Reference proteome</keyword>
<comment type="function">
    <text evidence="1 5">Hydrolyzes diadenosine 5',5'''-P1,P4-tetraphosphate to yield ADP.</text>
</comment>
<evidence type="ECO:0000259" key="7">
    <source>
        <dbReference type="Pfam" id="PF00149"/>
    </source>
</evidence>
<dbReference type="NCBIfam" id="NF001204">
    <property type="entry name" value="PRK00166.1"/>
    <property type="match status" value="1"/>
</dbReference>
<protein>
    <recommendedName>
        <fullName evidence="5">Bis(5'-nucleosyl)-tetraphosphatase, symmetrical</fullName>
        <ecNumber evidence="5">3.6.1.41</ecNumber>
    </recommendedName>
    <alternativeName>
        <fullName evidence="5">Ap4A hydrolase</fullName>
    </alternativeName>
    <alternativeName>
        <fullName evidence="5">Diadenosine 5',5'''-P1,P4-tetraphosphate pyrophosphohydrolase</fullName>
    </alternativeName>
    <alternativeName>
        <fullName evidence="5">Diadenosine tetraphosphatase</fullName>
    </alternativeName>
</protein>
<comment type="similarity">
    <text evidence="2 5">Belongs to the Ap4A hydrolase family.</text>
</comment>
<evidence type="ECO:0000256" key="3">
    <source>
        <dbReference type="ARBA" id="ARBA00022801"/>
    </source>
</evidence>
<dbReference type="PIRSF" id="PIRSF000903">
    <property type="entry name" value="B5n-ttraPtase_sm"/>
    <property type="match status" value="1"/>
</dbReference>
<dbReference type="EMBL" id="RKQL01000001">
    <property type="protein sequence ID" value="RPE72748.1"/>
    <property type="molecule type" value="Genomic_DNA"/>
</dbReference>
<dbReference type="RefSeq" id="WP_124220000.1">
    <property type="nucleotide sequence ID" value="NZ_RKQL01000001.1"/>
</dbReference>
<sequence length="296" mass="32845">MALYCIGDVQGCNAALGQLLDEIGYSPSRDRIVLLGDLVNRGPDSLGVLRRLQRLEGAATCLLGNHDLHLLAVAAGVQPVRRGDTIGDILEAADRSRLIEWLARQSLAHFERETLMVHAGVLPQWTVTDTLACAAEIESVLRSPARPEFLRDMYGNDPRRWSPELQGIERLRVVVNALTRLRFCSRDGTMEFETKEGADAAPPGYLPWFDIPERRTRDVTVAFGHWSTLGWLDRRDVLALDSGCVWGGQLTAVRLSEDPRDRERITVRCPQAQNPRAVRADPGGNEAGRTPLNRPA</sequence>
<feature type="region of interest" description="Disordered" evidence="6">
    <location>
        <begin position="270"/>
        <end position="296"/>
    </location>
</feature>
<dbReference type="Gene3D" id="3.60.21.10">
    <property type="match status" value="1"/>
</dbReference>
<evidence type="ECO:0000256" key="2">
    <source>
        <dbReference type="ARBA" id="ARBA00005419"/>
    </source>
</evidence>
<dbReference type="NCBIfam" id="TIGR00668">
    <property type="entry name" value="apaH"/>
    <property type="match status" value="1"/>
</dbReference>
<keyword evidence="3 5" id="KW-0378">Hydrolase</keyword>
<proteinExistence type="inferred from homology"/>
<dbReference type="InterPro" id="IPR004843">
    <property type="entry name" value="Calcineurin-like_PHP"/>
</dbReference>
<evidence type="ECO:0000256" key="5">
    <source>
        <dbReference type="HAMAP-Rule" id="MF_00199"/>
    </source>
</evidence>
<dbReference type="InterPro" id="IPR004617">
    <property type="entry name" value="ApaH"/>
</dbReference>
<dbReference type="OrthoDB" id="9807890at2"/>
<evidence type="ECO:0000313" key="9">
    <source>
        <dbReference type="Proteomes" id="UP000272193"/>
    </source>
</evidence>
<name>A0A3N4URS8_9BURK</name>
<evidence type="ECO:0000313" key="8">
    <source>
        <dbReference type="EMBL" id="RPE72748.1"/>
    </source>
</evidence>